<dbReference type="Proteomes" id="UP000199656">
    <property type="component" value="Unassembled WGS sequence"/>
</dbReference>
<accession>A0A1H3Z875</accession>
<dbReference type="RefSeq" id="WP_139169950.1">
    <property type="nucleotide sequence ID" value="NZ_BKAT01000005.1"/>
</dbReference>
<name>A0A1H3Z875_9BACT</name>
<gene>
    <name evidence="3" type="ORF">SAMN05660909_01093</name>
</gene>
<evidence type="ECO:0000313" key="4">
    <source>
        <dbReference type="Proteomes" id="UP000199656"/>
    </source>
</evidence>
<keyword evidence="2" id="KW-0732">Signal</keyword>
<sequence length="206" mass="23078">MIKVIKMKALLLAGGFSLMLIGSVAAQQLKVNQRDAQQRKQGPWIEEVGEIRGEPGFTWEGTYKNGRKEGIWRKTSLAGNLIAEETYHNNVLDGYCRYFFPNGKLAEEGAYIATEIEGQRDTIMVIDPVTNVETPTEIIRKGNSVRNGVWKIFDEETGKMVKQYFKRGEIVTPEELGDSTAPAEVPVKKAPLQLPHENQGKSKKRG</sequence>
<proteinExistence type="predicted"/>
<evidence type="ECO:0008006" key="5">
    <source>
        <dbReference type="Google" id="ProtNLM"/>
    </source>
</evidence>
<evidence type="ECO:0000313" key="3">
    <source>
        <dbReference type="EMBL" id="SEA19916.1"/>
    </source>
</evidence>
<dbReference type="Gene3D" id="2.20.110.10">
    <property type="entry name" value="Histone H3 K4-specific methyltransferase SET7/9 N-terminal domain"/>
    <property type="match status" value="1"/>
</dbReference>
<reference evidence="4" key="1">
    <citation type="submission" date="2016-10" db="EMBL/GenBank/DDBJ databases">
        <authorList>
            <person name="Varghese N."/>
            <person name="Submissions S."/>
        </authorList>
    </citation>
    <scope>NUCLEOTIDE SEQUENCE [LARGE SCALE GENOMIC DNA]</scope>
    <source>
        <strain evidence="4">DSM 23920</strain>
    </source>
</reference>
<keyword evidence="4" id="KW-1185">Reference proteome</keyword>
<feature type="signal peptide" evidence="2">
    <location>
        <begin position="1"/>
        <end position="26"/>
    </location>
</feature>
<feature type="chain" id="PRO_5011502008" description="MORN repeat variant" evidence="2">
    <location>
        <begin position="27"/>
        <end position="206"/>
    </location>
</feature>
<organism evidence="3 4">
    <name type="scientific">Chitinophaga terrae</name>
    <name type="common">ex Kim and Jung 2007</name>
    <dbReference type="NCBI Taxonomy" id="408074"/>
    <lineage>
        <taxon>Bacteria</taxon>
        <taxon>Pseudomonadati</taxon>
        <taxon>Bacteroidota</taxon>
        <taxon>Chitinophagia</taxon>
        <taxon>Chitinophagales</taxon>
        <taxon>Chitinophagaceae</taxon>
        <taxon>Chitinophaga</taxon>
    </lineage>
</organism>
<dbReference type="AlphaFoldDB" id="A0A1H3Z875"/>
<evidence type="ECO:0000256" key="1">
    <source>
        <dbReference type="SAM" id="MobiDB-lite"/>
    </source>
</evidence>
<dbReference type="STRING" id="408074.SAMN05660909_01093"/>
<evidence type="ECO:0000256" key="2">
    <source>
        <dbReference type="SAM" id="SignalP"/>
    </source>
</evidence>
<dbReference type="OrthoDB" id="649587at2"/>
<dbReference type="SUPFAM" id="SSF82185">
    <property type="entry name" value="Histone H3 K4-specific methyltransferase SET7/9 N-terminal domain"/>
    <property type="match status" value="1"/>
</dbReference>
<feature type="region of interest" description="Disordered" evidence="1">
    <location>
        <begin position="172"/>
        <end position="206"/>
    </location>
</feature>
<protein>
    <recommendedName>
        <fullName evidence="5">MORN repeat variant</fullName>
    </recommendedName>
</protein>
<dbReference type="EMBL" id="FNRL01000004">
    <property type="protein sequence ID" value="SEA19916.1"/>
    <property type="molecule type" value="Genomic_DNA"/>
</dbReference>